<evidence type="ECO:0000259" key="2">
    <source>
        <dbReference type="Pfam" id="PF06724"/>
    </source>
</evidence>
<dbReference type="InterPro" id="IPR009597">
    <property type="entry name" value="DUF1206"/>
</dbReference>
<keyword evidence="1" id="KW-0812">Transmembrane</keyword>
<evidence type="ECO:0000313" key="4">
    <source>
        <dbReference type="Proteomes" id="UP000996601"/>
    </source>
</evidence>
<protein>
    <submittedName>
        <fullName evidence="3">DUF1206 domain-containing protein</fullName>
    </submittedName>
</protein>
<organism evidence="3 4">
    <name type="scientific">Shinella lacus</name>
    <dbReference type="NCBI Taxonomy" id="2654216"/>
    <lineage>
        <taxon>Bacteria</taxon>
        <taxon>Pseudomonadati</taxon>
        <taxon>Pseudomonadota</taxon>
        <taxon>Alphaproteobacteria</taxon>
        <taxon>Hyphomicrobiales</taxon>
        <taxon>Rhizobiaceae</taxon>
        <taxon>Shinella</taxon>
    </lineage>
</organism>
<keyword evidence="1" id="KW-0472">Membrane</keyword>
<accession>A0ABT1RF91</accession>
<evidence type="ECO:0000313" key="3">
    <source>
        <dbReference type="EMBL" id="MCQ4633671.1"/>
    </source>
</evidence>
<proteinExistence type="predicted"/>
<dbReference type="RefSeq" id="WP_256120290.1">
    <property type="nucleotide sequence ID" value="NZ_WHSB02000014.1"/>
</dbReference>
<feature type="transmembrane region" description="Helical" evidence="1">
    <location>
        <begin position="12"/>
        <end position="32"/>
    </location>
</feature>
<feature type="transmembrane region" description="Helical" evidence="1">
    <location>
        <begin position="137"/>
        <end position="158"/>
    </location>
</feature>
<feature type="transmembrane region" description="Helical" evidence="1">
    <location>
        <begin position="223"/>
        <end position="246"/>
    </location>
</feature>
<reference evidence="3" key="1">
    <citation type="submission" date="2021-07" db="EMBL/GenBank/DDBJ databases">
        <title>Shinella sp. nov., a novel member of the genus Shinella from water.</title>
        <authorList>
            <person name="Deng Y."/>
        </authorList>
    </citation>
    <scope>NUCLEOTIDE SEQUENCE</scope>
    <source>
        <strain evidence="3">CPCC 100929</strain>
    </source>
</reference>
<gene>
    <name evidence="3" type="ORF">GB927_026790</name>
</gene>
<dbReference type="Proteomes" id="UP000996601">
    <property type="component" value="Unassembled WGS sequence"/>
</dbReference>
<feature type="transmembrane region" description="Helical" evidence="1">
    <location>
        <begin position="90"/>
        <end position="107"/>
    </location>
</feature>
<comment type="caution">
    <text evidence="3">The sequence shown here is derived from an EMBL/GenBank/DDBJ whole genome shotgun (WGS) entry which is preliminary data.</text>
</comment>
<evidence type="ECO:0000256" key="1">
    <source>
        <dbReference type="SAM" id="Phobius"/>
    </source>
</evidence>
<sequence>MNRRIGFQILARSGYVARGIVFLLLAALALYTGTATTKSALDSLLDQPFGRLWLGLIGLGLVGFVAWRLAQSIANADNHEQDFKGYTVRAMLFGSAAVYISLAYYSFDHAFGIAAARSSDGEKDLAGWAMAQPFGRYFAALIGSGFLVGGVVTVAKGVMGKYERYLEPQARGSTLIKIICVYGLGARGVLFAVAGVFFCYAAFTLDPQQAGSLADALIWLRQLPFGGILYVLAALGLFSFGGYNLIEARYRLVHAPDLGDARKAVSPNEQSGLEDCPPRR</sequence>
<feature type="transmembrane region" description="Helical" evidence="1">
    <location>
        <begin position="52"/>
        <end position="70"/>
    </location>
</feature>
<feature type="domain" description="DUF1206" evidence="2">
    <location>
        <begin position="14"/>
        <end position="73"/>
    </location>
</feature>
<dbReference type="EMBL" id="WHSB02000014">
    <property type="protein sequence ID" value="MCQ4633671.1"/>
    <property type="molecule type" value="Genomic_DNA"/>
</dbReference>
<feature type="domain" description="DUF1206" evidence="2">
    <location>
        <begin position="92"/>
        <end position="159"/>
    </location>
</feature>
<feature type="domain" description="DUF1206" evidence="2">
    <location>
        <begin position="183"/>
        <end position="251"/>
    </location>
</feature>
<keyword evidence="4" id="KW-1185">Reference proteome</keyword>
<feature type="transmembrane region" description="Helical" evidence="1">
    <location>
        <begin position="179"/>
        <end position="203"/>
    </location>
</feature>
<name>A0ABT1RF91_9HYPH</name>
<keyword evidence="1" id="KW-1133">Transmembrane helix</keyword>
<dbReference type="Pfam" id="PF06724">
    <property type="entry name" value="DUF1206"/>
    <property type="match status" value="3"/>
</dbReference>